<keyword evidence="3" id="KW-1185">Reference proteome</keyword>
<proteinExistence type="predicted"/>
<dbReference type="EMBL" id="JAGKQM010000001">
    <property type="protein sequence ID" value="KAH0943042.1"/>
    <property type="molecule type" value="Genomic_DNA"/>
</dbReference>
<reference evidence="2 3" key="1">
    <citation type="submission" date="2021-05" db="EMBL/GenBank/DDBJ databases">
        <title>Genome Assembly of Synthetic Allotetraploid Brassica napus Reveals Homoeologous Exchanges between Subgenomes.</title>
        <authorList>
            <person name="Davis J.T."/>
        </authorList>
    </citation>
    <scope>NUCLEOTIDE SEQUENCE [LARGE SCALE GENOMIC DNA]</scope>
    <source>
        <strain evidence="3">cv. Da-Ae</strain>
        <tissue evidence="2">Seedling</tissue>
    </source>
</reference>
<sequence length="380" mass="44337">MNHCYTKKKKRNGVRLPTSPDENHQSVSQNHTASELEKKNKFTLFGRVTNLVVQNTKAVVELFLQHHNFRFDNEKDLLTILKKALFHFKKWMLDHLAMEGSNLKKFPSLLFFLETNLWNSPPLTIKATRNELGLDCVLNHARVRVSINVLNPLEMTQFIHLPSGEIKEVNFKYKMILAYEKPEGILNIWESLKTIFYLDWKRDRRNMKKDEGIKPLRTRLTDSPLSSTEKIWKNYTFTEFSKEKTPSGYKQQSINYPQMEPAKLDILSSSPNIIDNFITLEHMSMYISFIYGAPRSDDITRFWNLLTSIGLGRDEEDLFVLGDFNNLLALKASFCRCDCGISNILDRTTDSPSPFNHTKIRNKDSFILTKYLKKNQISRN</sequence>
<feature type="region of interest" description="Disordered" evidence="1">
    <location>
        <begin position="1"/>
        <end position="34"/>
    </location>
</feature>
<name>A0ABQ8EP05_BRANA</name>
<protein>
    <submittedName>
        <fullName evidence="2">Uncharacterized protein</fullName>
    </submittedName>
</protein>
<evidence type="ECO:0000256" key="1">
    <source>
        <dbReference type="SAM" id="MobiDB-lite"/>
    </source>
</evidence>
<organism evidence="2 3">
    <name type="scientific">Brassica napus</name>
    <name type="common">Rape</name>
    <dbReference type="NCBI Taxonomy" id="3708"/>
    <lineage>
        <taxon>Eukaryota</taxon>
        <taxon>Viridiplantae</taxon>
        <taxon>Streptophyta</taxon>
        <taxon>Embryophyta</taxon>
        <taxon>Tracheophyta</taxon>
        <taxon>Spermatophyta</taxon>
        <taxon>Magnoliopsida</taxon>
        <taxon>eudicotyledons</taxon>
        <taxon>Gunneridae</taxon>
        <taxon>Pentapetalae</taxon>
        <taxon>rosids</taxon>
        <taxon>malvids</taxon>
        <taxon>Brassicales</taxon>
        <taxon>Brassicaceae</taxon>
        <taxon>Brassiceae</taxon>
        <taxon>Brassica</taxon>
    </lineage>
</organism>
<evidence type="ECO:0000313" key="2">
    <source>
        <dbReference type="EMBL" id="KAH0943042.1"/>
    </source>
</evidence>
<evidence type="ECO:0000313" key="3">
    <source>
        <dbReference type="Proteomes" id="UP000824890"/>
    </source>
</evidence>
<comment type="caution">
    <text evidence="2">The sequence shown here is derived from an EMBL/GenBank/DDBJ whole genome shotgun (WGS) entry which is preliminary data.</text>
</comment>
<gene>
    <name evidence="2" type="ORF">HID58_002679</name>
</gene>
<dbReference type="Proteomes" id="UP000824890">
    <property type="component" value="Unassembled WGS sequence"/>
</dbReference>
<accession>A0ABQ8EP05</accession>
<feature type="compositionally biased region" description="Basic residues" evidence="1">
    <location>
        <begin position="1"/>
        <end position="13"/>
    </location>
</feature>